<feature type="region of interest" description="Disordered" evidence="10">
    <location>
        <begin position="174"/>
        <end position="208"/>
    </location>
</feature>
<evidence type="ECO:0000256" key="7">
    <source>
        <dbReference type="ARBA" id="ARBA00023136"/>
    </source>
</evidence>
<feature type="coiled-coil region" evidence="9">
    <location>
        <begin position="54"/>
        <end position="81"/>
    </location>
</feature>
<feature type="region of interest" description="Disordered" evidence="10">
    <location>
        <begin position="266"/>
        <end position="287"/>
    </location>
</feature>
<comment type="caution">
    <text evidence="12">The sequence shown here is derived from an EMBL/GenBank/DDBJ whole genome shotgun (WGS) entry which is preliminary data.</text>
</comment>
<evidence type="ECO:0000256" key="8">
    <source>
        <dbReference type="ARBA" id="ARBA00031344"/>
    </source>
</evidence>
<dbReference type="InterPro" id="IPR024602">
    <property type="entry name" value="COG_su2_N"/>
</dbReference>
<dbReference type="OrthoDB" id="332281at2759"/>
<dbReference type="GO" id="GO:0006891">
    <property type="term" value="P:intra-Golgi vesicle-mediated transport"/>
    <property type="evidence" value="ECO:0007669"/>
    <property type="project" value="TreeGrafter"/>
</dbReference>
<dbReference type="GO" id="GO:0017119">
    <property type="term" value="C:Golgi transport complex"/>
    <property type="evidence" value="ECO:0007669"/>
    <property type="project" value="TreeGrafter"/>
</dbReference>
<keyword evidence="5" id="KW-0653">Protein transport</keyword>
<evidence type="ECO:0000256" key="5">
    <source>
        <dbReference type="ARBA" id="ARBA00022927"/>
    </source>
</evidence>
<evidence type="ECO:0000313" key="13">
    <source>
        <dbReference type="Proteomes" id="UP000053317"/>
    </source>
</evidence>
<evidence type="ECO:0000256" key="1">
    <source>
        <dbReference type="ARBA" id="ARBA00004395"/>
    </source>
</evidence>
<feature type="compositionally biased region" description="Acidic residues" evidence="10">
    <location>
        <begin position="185"/>
        <end position="201"/>
    </location>
</feature>
<proteinExistence type="inferred from homology"/>
<evidence type="ECO:0000256" key="6">
    <source>
        <dbReference type="ARBA" id="ARBA00023034"/>
    </source>
</evidence>
<evidence type="ECO:0000256" key="4">
    <source>
        <dbReference type="ARBA" id="ARBA00022448"/>
    </source>
</evidence>
<comment type="similarity">
    <text evidence="2">Belongs to the COG2 family.</text>
</comment>
<keyword evidence="4" id="KW-0813">Transport</keyword>
<evidence type="ECO:0000313" key="12">
    <source>
        <dbReference type="EMBL" id="KKY15886.1"/>
    </source>
</evidence>
<dbReference type="Pfam" id="PF06148">
    <property type="entry name" value="COG2_N"/>
    <property type="match status" value="1"/>
</dbReference>
<dbReference type="AlphaFoldDB" id="A0A0G2E0K4"/>
<reference evidence="12 13" key="2">
    <citation type="submission" date="2015-05" db="EMBL/GenBank/DDBJ databases">
        <authorList>
            <person name="Morales-Cruz A."/>
            <person name="Amrine K.C."/>
            <person name="Cantu D."/>
        </authorList>
    </citation>
    <scope>NUCLEOTIDE SEQUENCE [LARGE SCALE GENOMIC DNA]</scope>
    <source>
        <strain evidence="12">UCRPC4</strain>
    </source>
</reference>
<dbReference type="GO" id="GO:0007030">
    <property type="term" value="P:Golgi organization"/>
    <property type="evidence" value="ECO:0007669"/>
    <property type="project" value="InterPro"/>
</dbReference>
<keyword evidence="13" id="KW-1185">Reference proteome</keyword>
<keyword evidence="7" id="KW-0472">Membrane</keyword>
<organism evidence="12 13">
    <name type="scientific">Phaeomoniella chlamydospora</name>
    <name type="common">Phaeoacremonium chlamydosporum</name>
    <dbReference type="NCBI Taxonomy" id="158046"/>
    <lineage>
        <taxon>Eukaryota</taxon>
        <taxon>Fungi</taxon>
        <taxon>Dikarya</taxon>
        <taxon>Ascomycota</taxon>
        <taxon>Pezizomycotina</taxon>
        <taxon>Eurotiomycetes</taxon>
        <taxon>Chaetothyriomycetidae</taxon>
        <taxon>Phaeomoniellales</taxon>
        <taxon>Phaeomoniellaceae</taxon>
        <taxon>Phaeomoniella</taxon>
    </lineage>
</organism>
<evidence type="ECO:0000259" key="11">
    <source>
        <dbReference type="Pfam" id="PF06148"/>
    </source>
</evidence>
<feature type="domain" description="Conserved oligomeric Golgi complex subunit 2 N-terminal" evidence="11">
    <location>
        <begin position="30"/>
        <end position="104"/>
    </location>
</feature>
<evidence type="ECO:0000256" key="3">
    <source>
        <dbReference type="ARBA" id="ARBA00020977"/>
    </source>
</evidence>
<protein>
    <recommendedName>
        <fullName evidence="3">Conserved oligomeric Golgi complex subunit 2</fullName>
    </recommendedName>
    <alternativeName>
        <fullName evidence="8">Component of oligomeric Golgi complex 2</fullName>
    </alternativeName>
</protein>
<keyword evidence="6" id="KW-0333">Golgi apparatus</keyword>
<sequence>MSRFYFEDDLDPDSRTGSDDETSLPFPAPLSRDSFAKEGDFSPSDFLTSLSSRHQTLEDLREELRSLSSALNNELLDLVNENYSDFLGLGKQLKGGDERVEEIRVGLLGFQREVEKLRAGIDVRRKEMAGAIEEKRHIGRDIALGRRLLEVEERLGDLEDRLLLRETTKTNGDTGIADFEHNWDSDLDIDSEGDESSEDGDRETAINGDGALATPELKRLRRNVENYQVVSKLMELYGAGHPFIEAQQGRLEKIRSTLEVDLRSLQESEDGQAKGKPQQELARLDQILRANDKTKLPLR</sequence>
<gene>
    <name evidence="12" type="ORF">UCRPC4_g06072</name>
</gene>
<name>A0A0G2E0K4_PHACM</name>
<dbReference type="PANTHER" id="PTHR12961">
    <property type="entry name" value="CONSERVED OLIGOMERIC GOLGI COMPLEX COMPONENT 2"/>
    <property type="match status" value="1"/>
</dbReference>
<dbReference type="EMBL" id="LCWF01000171">
    <property type="protein sequence ID" value="KKY15886.1"/>
    <property type="molecule type" value="Genomic_DNA"/>
</dbReference>
<evidence type="ECO:0000256" key="9">
    <source>
        <dbReference type="SAM" id="Coils"/>
    </source>
</evidence>
<comment type="subcellular location">
    <subcellularLocation>
        <location evidence="1">Golgi apparatus membrane</location>
        <topology evidence="1">Peripheral membrane protein</topology>
    </subcellularLocation>
</comment>
<dbReference type="PANTHER" id="PTHR12961:SF0">
    <property type="entry name" value="CONSERVED OLIGOMERIC GOLGI COMPLEX SUBUNIT 2"/>
    <property type="match status" value="1"/>
</dbReference>
<evidence type="ECO:0000256" key="2">
    <source>
        <dbReference type="ARBA" id="ARBA00007603"/>
    </source>
</evidence>
<reference evidence="12 13" key="1">
    <citation type="submission" date="2015-05" db="EMBL/GenBank/DDBJ databases">
        <title>Distinctive expansion of gene families associated with plant cell wall degradation and secondary metabolism in the genomes of grapevine trunk pathogens.</title>
        <authorList>
            <person name="Lawrence D.P."/>
            <person name="Travadon R."/>
            <person name="Rolshausen P.E."/>
            <person name="Baumgartner K."/>
        </authorList>
    </citation>
    <scope>NUCLEOTIDE SEQUENCE [LARGE SCALE GENOMIC DNA]</scope>
    <source>
        <strain evidence="12">UCRPC4</strain>
    </source>
</reference>
<evidence type="ECO:0000256" key="10">
    <source>
        <dbReference type="SAM" id="MobiDB-lite"/>
    </source>
</evidence>
<feature type="region of interest" description="Disordered" evidence="10">
    <location>
        <begin position="1"/>
        <end position="34"/>
    </location>
</feature>
<accession>A0A0G2E0K4</accession>
<keyword evidence="9" id="KW-0175">Coiled coil</keyword>
<dbReference type="GO" id="GO:0015031">
    <property type="term" value="P:protein transport"/>
    <property type="evidence" value="ECO:0007669"/>
    <property type="project" value="UniProtKB-KW"/>
</dbReference>
<dbReference type="GO" id="GO:0000139">
    <property type="term" value="C:Golgi membrane"/>
    <property type="evidence" value="ECO:0007669"/>
    <property type="project" value="UniProtKB-SubCell"/>
</dbReference>
<dbReference type="Proteomes" id="UP000053317">
    <property type="component" value="Unassembled WGS sequence"/>
</dbReference>
<dbReference type="InterPro" id="IPR009316">
    <property type="entry name" value="COG2"/>
</dbReference>